<dbReference type="EMBL" id="CP005986">
    <property type="protein sequence ID" value="AIA54181.1"/>
    <property type="molecule type" value="Genomic_DNA"/>
</dbReference>
<name>A0A059ZW37_ACICK</name>
<reference evidence="2 3" key="1">
    <citation type="journal article" date="2009" name="J. Bacteriol.">
        <title>Draft genome sequence of the extremely acidophilic bacterium Acidithiobacillus caldus ATCC 51756 reveals metabolic versatility in the genus Acidithiobacillus.</title>
        <authorList>
            <person name="Valdes J."/>
            <person name="Quatrini R."/>
            <person name="Hallberg K."/>
            <person name="Dopson M."/>
            <person name="Valenzuela P.D."/>
            <person name="Holmes D.S."/>
        </authorList>
    </citation>
    <scope>NUCLEOTIDE SEQUENCE [LARGE SCALE GENOMIC DNA]</scope>
    <source>
        <strain evidence="3">ATCC 51756 / DSM 8584 / KU</strain>
    </source>
</reference>
<keyword evidence="1" id="KW-0175">Coiled coil</keyword>
<feature type="coiled-coil region" evidence="1">
    <location>
        <begin position="50"/>
        <end position="77"/>
    </location>
</feature>
<dbReference type="AlphaFoldDB" id="A0A059ZW37"/>
<dbReference type="HOGENOM" id="CLU_143286_0_0_6"/>
<dbReference type="eggNOG" id="ENOG5031INN">
    <property type="taxonomic scope" value="Bacteria"/>
</dbReference>
<proteinExistence type="predicted"/>
<dbReference type="Proteomes" id="UP000005522">
    <property type="component" value="Chromosome"/>
</dbReference>
<organism evidence="2 3">
    <name type="scientific">Acidithiobacillus caldus (strain ATCC 51756 / DSM 8584 / KU)</name>
    <dbReference type="NCBI Taxonomy" id="637389"/>
    <lineage>
        <taxon>Bacteria</taxon>
        <taxon>Pseudomonadati</taxon>
        <taxon>Pseudomonadota</taxon>
        <taxon>Acidithiobacillia</taxon>
        <taxon>Acidithiobacillales</taxon>
        <taxon>Acidithiobacillaceae</taxon>
        <taxon>Acidithiobacillus</taxon>
    </lineage>
</organism>
<evidence type="ECO:0000313" key="2">
    <source>
        <dbReference type="EMBL" id="AIA54181.1"/>
    </source>
</evidence>
<evidence type="ECO:0000313" key="3">
    <source>
        <dbReference type="Proteomes" id="UP000005522"/>
    </source>
</evidence>
<gene>
    <name evidence="2" type="ORF">Acaty_c0291</name>
</gene>
<dbReference type="KEGG" id="acz:Acaty_c0291"/>
<accession>A0A059ZW37</accession>
<sequence>MSASRLAALEAKVAELEKAPAPTADCRSAQSEASNLARQLAAARAGDPGYQKLEAKVNDLQNRLSQALQREGELRKKLNELVQIEKNARVPQGN</sequence>
<dbReference type="RefSeq" id="WP_004870285.1">
    <property type="nucleotide sequence ID" value="NZ_CP005986.1"/>
</dbReference>
<dbReference type="GeneID" id="92930309"/>
<evidence type="ECO:0000256" key="1">
    <source>
        <dbReference type="SAM" id="Coils"/>
    </source>
</evidence>
<protein>
    <submittedName>
        <fullName evidence="2">Uncharacterized protein</fullName>
    </submittedName>
</protein>